<dbReference type="GO" id="GO:0003700">
    <property type="term" value="F:DNA-binding transcription factor activity"/>
    <property type="evidence" value="ECO:0007669"/>
    <property type="project" value="InterPro"/>
</dbReference>
<dbReference type="Gene3D" id="1.10.10.60">
    <property type="entry name" value="Homeodomain-like"/>
    <property type="match status" value="1"/>
</dbReference>
<organism evidence="5">
    <name type="scientific">Streptomyces sp. SN-1061M</name>
    <dbReference type="NCBI Taxonomy" id="722721"/>
    <lineage>
        <taxon>Bacteria</taxon>
        <taxon>Bacillati</taxon>
        <taxon>Actinomycetota</taxon>
        <taxon>Actinomycetes</taxon>
        <taxon>Kitasatosporales</taxon>
        <taxon>Streptomycetaceae</taxon>
        <taxon>Streptomyces</taxon>
    </lineage>
</organism>
<dbReference type="InterPro" id="IPR009057">
    <property type="entry name" value="Homeodomain-like_sf"/>
</dbReference>
<dbReference type="PROSITE" id="PS00041">
    <property type="entry name" value="HTH_ARAC_FAMILY_1"/>
    <property type="match status" value="1"/>
</dbReference>
<dbReference type="GO" id="GO:0043565">
    <property type="term" value="F:sequence-specific DNA binding"/>
    <property type="evidence" value="ECO:0007669"/>
    <property type="project" value="InterPro"/>
</dbReference>
<gene>
    <name evidence="5" type="primary">lpmG</name>
</gene>
<dbReference type="EMBL" id="GU219978">
    <property type="protein sequence ID" value="ADC96655.1"/>
    <property type="molecule type" value="Genomic_DNA"/>
</dbReference>
<dbReference type="AlphaFoldDB" id="D3X713"/>
<dbReference type="PANTHER" id="PTHR46796:SF6">
    <property type="entry name" value="ARAC SUBFAMILY"/>
    <property type="match status" value="1"/>
</dbReference>
<evidence type="ECO:0000313" key="5">
    <source>
        <dbReference type="EMBL" id="ADC96655.1"/>
    </source>
</evidence>
<dbReference type="PROSITE" id="PS01124">
    <property type="entry name" value="HTH_ARAC_FAMILY_2"/>
    <property type="match status" value="1"/>
</dbReference>
<dbReference type="SUPFAM" id="SSF46689">
    <property type="entry name" value="Homeodomain-like"/>
    <property type="match status" value="1"/>
</dbReference>
<reference evidence="5" key="1">
    <citation type="journal article" date="2010" name="ChemBioChem">
        <title>Analysis of the liposidomycin gene cluster leads to the identification of new caprazamycin derivatives.</title>
        <authorList>
            <person name="Kaysser L."/>
            <person name="Siebenberg S."/>
            <person name="Kammerer B."/>
            <person name="Gust B."/>
        </authorList>
    </citation>
    <scope>NUCLEOTIDE SEQUENCE</scope>
</reference>
<dbReference type="PANTHER" id="PTHR46796">
    <property type="entry name" value="HTH-TYPE TRANSCRIPTIONAL ACTIVATOR RHAS-RELATED"/>
    <property type="match status" value="1"/>
</dbReference>
<evidence type="ECO:0000259" key="4">
    <source>
        <dbReference type="PROSITE" id="PS01124"/>
    </source>
</evidence>
<protein>
    <submittedName>
        <fullName evidence="5">Transcriptional regulator</fullName>
    </submittedName>
</protein>
<dbReference type="InterPro" id="IPR050204">
    <property type="entry name" value="AraC_XylS_family_regulators"/>
</dbReference>
<keyword evidence="2" id="KW-0238">DNA-binding</keyword>
<feature type="domain" description="HTH araC/xylS-type" evidence="4">
    <location>
        <begin position="227"/>
        <end position="328"/>
    </location>
</feature>
<dbReference type="InterPro" id="IPR018062">
    <property type="entry name" value="HTH_AraC-typ_CS"/>
</dbReference>
<accession>D3X713</accession>
<evidence type="ECO:0000256" key="2">
    <source>
        <dbReference type="ARBA" id="ARBA00023125"/>
    </source>
</evidence>
<evidence type="ECO:0000256" key="3">
    <source>
        <dbReference type="ARBA" id="ARBA00023163"/>
    </source>
</evidence>
<dbReference type="InterPro" id="IPR018060">
    <property type="entry name" value="HTH_AraC"/>
</dbReference>
<keyword evidence="1" id="KW-0805">Transcription regulation</keyword>
<name>D3X713_9ACTN</name>
<proteinExistence type="predicted"/>
<evidence type="ECO:0000256" key="1">
    <source>
        <dbReference type="ARBA" id="ARBA00023015"/>
    </source>
</evidence>
<dbReference type="Pfam" id="PF12833">
    <property type="entry name" value="HTH_18"/>
    <property type="match status" value="1"/>
</dbReference>
<sequence length="336" mass="36476">MWKRGFGMLRSGDMVPLGSSVRRGQCRTTGEAVCAPPVRRIGEVRHQDPTFRGAHPILQTTELGSVTAHRIKFSAVGTAPQVLEADPGQHALVLSSQGEISVARDERELLVRGEAVALCDTRLPLGISPTPRNPTAEAVVMVFPGAAVPTASPDTDASQHKVCDAAGSGALLRSFLIEAAGRASGLGAPEVARFGDAALHLAAAVLERHFTDADEAGPQTEQHELLTRIRGFIDRNLGEPDLSPSLVASAHHISIRYLQRLFKTEGSTPSDWIRQRRLENSRRELCDAKLRSASIREIGLRNGFAQPSDFSRVFRANYGIPPGKFRDDWFRRDAVG</sequence>
<dbReference type="SMART" id="SM00342">
    <property type="entry name" value="HTH_ARAC"/>
    <property type="match status" value="1"/>
</dbReference>
<keyword evidence="3" id="KW-0804">Transcription</keyword>